<accession>A0ABS0MVZ8</accession>
<name>A0ABS0MVZ8_PSELU</name>
<sequence length="272" mass="31686">MYFSEDSIHTEIIKRDFQGATAEELKDLYIQRNILGCDPDTFIYRLTRADYFIEDLATSKITLSNVSADVFDDYLENPLAGKHFKDGDDSFTLGFLENYYALCWTNDPTDSAWRWERFLKHKPGVRIKVCLRKFMHRLMSTEDPFFMLNYFAAKINYVDFETIENLGSDNDYSKFLDTLGLNALPLVTTLTDHLEDEEEIRIIYSHSPSNNEFTARKIIIRDRLCKIPFDWTGVIEEVLIASHLSDSEYSNIEEKLICLGINAIIKRSKPEH</sequence>
<dbReference type="EMBL" id="JADTXM010000015">
    <property type="protein sequence ID" value="MBH3440903.1"/>
    <property type="molecule type" value="Genomic_DNA"/>
</dbReference>
<proteinExistence type="predicted"/>
<evidence type="ECO:0000313" key="1">
    <source>
        <dbReference type="EMBL" id="MBH3440903.1"/>
    </source>
</evidence>
<protein>
    <submittedName>
        <fullName evidence="1">Uncharacterized protein</fullName>
    </submittedName>
</protein>
<dbReference type="RefSeq" id="WP_181123695.1">
    <property type="nucleotide sequence ID" value="NZ_JAAMQY010000010.1"/>
</dbReference>
<dbReference type="Proteomes" id="UP000638986">
    <property type="component" value="Unassembled WGS sequence"/>
</dbReference>
<gene>
    <name evidence="1" type="ORF">I5Q09_19660</name>
</gene>
<evidence type="ECO:0000313" key="2">
    <source>
        <dbReference type="Proteomes" id="UP000638986"/>
    </source>
</evidence>
<comment type="caution">
    <text evidence="1">The sequence shown here is derived from an EMBL/GenBank/DDBJ whole genome shotgun (WGS) entry which is preliminary data.</text>
</comment>
<reference evidence="1 2" key="1">
    <citation type="submission" date="2020-11" db="EMBL/GenBank/DDBJ databases">
        <title>Enhanced detection system for hospital associated transmission using whole genome sequencing surveillance.</title>
        <authorList>
            <person name="Harrison L.H."/>
            <person name="Van Tyne D."/>
            <person name="Marsh J.W."/>
            <person name="Griffith M.P."/>
            <person name="Snyder D.J."/>
            <person name="Cooper V.S."/>
            <person name="Mustapha M."/>
        </authorList>
    </citation>
    <scope>NUCLEOTIDE SEQUENCE [LARGE SCALE GENOMIC DNA]</scope>
    <source>
        <strain evidence="1 2">PSB00013</strain>
    </source>
</reference>
<organism evidence="1 2">
    <name type="scientific">Pseudomonas luteola</name>
    <dbReference type="NCBI Taxonomy" id="47886"/>
    <lineage>
        <taxon>Bacteria</taxon>
        <taxon>Pseudomonadati</taxon>
        <taxon>Pseudomonadota</taxon>
        <taxon>Gammaproteobacteria</taxon>
        <taxon>Pseudomonadales</taxon>
        <taxon>Pseudomonadaceae</taxon>
        <taxon>Pseudomonas</taxon>
    </lineage>
</organism>